<name>A0AAU0K707_9ALPH</name>
<keyword evidence="9" id="KW-1035">Host cytoplasm</keyword>
<dbReference type="InterPro" id="IPR007625">
    <property type="entry name" value="Herpes_UL51"/>
</dbReference>
<keyword evidence="5" id="KW-0597">Phosphoprotein</keyword>
<feature type="region of interest" description="Disordered" evidence="10">
    <location>
        <begin position="224"/>
        <end position="287"/>
    </location>
</feature>
<evidence type="ECO:0000256" key="6">
    <source>
        <dbReference type="ARBA" id="ARBA00022580"/>
    </source>
</evidence>
<evidence type="ECO:0000256" key="3">
    <source>
        <dbReference type="ARBA" id="ARBA00004535"/>
    </source>
</evidence>
<evidence type="ECO:0000256" key="9">
    <source>
        <dbReference type="ARBA" id="ARBA00023200"/>
    </source>
</evidence>
<dbReference type="Pfam" id="PF04540">
    <property type="entry name" value="Herpes_UL51"/>
    <property type="match status" value="1"/>
</dbReference>
<proteinExistence type="inferred from homology"/>
<keyword evidence="6" id="KW-0920">Virion tegument</keyword>
<evidence type="ECO:0000256" key="4">
    <source>
        <dbReference type="ARBA" id="ARBA00006551"/>
    </source>
</evidence>
<evidence type="ECO:0000256" key="10">
    <source>
        <dbReference type="SAM" id="MobiDB-lite"/>
    </source>
</evidence>
<evidence type="ECO:0000256" key="7">
    <source>
        <dbReference type="ARBA" id="ARBA00022812"/>
    </source>
</evidence>
<feature type="compositionally biased region" description="Basic and acidic residues" evidence="10">
    <location>
        <begin position="278"/>
        <end position="287"/>
    </location>
</feature>
<comment type="subcellular location">
    <subcellularLocation>
        <location evidence="1">Host Golgi apparatus</location>
    </subcellularLocation>
    <subcellularLocation>
        <location evidence="2">Host cytoplasm</location>
    </subcellularLocation>
    <subcellularLocation>
        <location evidence="3">Virion tegument</location>
    </subcellularLocation>
</comment>
<evidence type="ECO:0000256" key="5">
    <source>
        <dbReference type="ARBA" id="ARBA00022553"/>
    </source>
</evidence>
<accession>A0AAU0K707</accession>
<dbReference type="GO" id="GO:0044177">
    <property type="term" value="C:host cell Golgi apparatus"/>
    <property type="evidence" value="ECO:0007669"/>
    <property type="project" value="UniProtKB-SubCell"/>
</dbReference>
<sequence>MYRLREAVQSVNIMLPTPITLETAVLSSDGVKKLVRGQTIAKTYCTCMQNLECLSKHVPGSGNPGLDAVVETHMDNTRRLADACAAAILHMYMSVGTTDRTDAFVEHAIQLTAATETVMSDVSMAERVLGLRPIRAQPRGEKAAAVPPLPPKPAEKRTERRAEADAAACRSRPKTPSPKARAEGVACHDDYEDLALDEETPKPTVIYDLDRSPWHAPRMTPIIEVSESDAEDQRELDEAPAERGPTRRSNNGPTPEGAAATNPAPQTGKPGPKRAAPRKREAALVEC</sequence>
<keyword evidence="7" id="KW-1040">Host Golgi apparatus</keyword>
<comment type="similarity">
    <text evidence="4">Belongs to the herpesviridae UL51 family.</text>
</comment>
<feature type="region of interest" description="Disordered" evidence="10">
    <location>
        <begin position="136"/>
        <end position="186"/>
    </location>
</feature>
<reference evidence="11" key="1">
    <citation type="submission" date="2024-06" db="EMBL/GenBank/DDBJ databases">
        <title>Multidecadal high mortality disease events in Australian domestic geese associated with an alphaherpesvirus, designated Anatid alphaherpesvirus 2.</title>
        <authorList>
            <person name="Kelly-Bosma M."/>
            <person name="Neave M.J."/>
        </authorList>
    </citation>
    <scope>NUCLEOTIDE SEQUENCE</scope>
    <source>
        <strain evidence="11">ACDP 22-00165</strain>
    </source>
</reference>
<feature type="compositionally biased region" description="Basic and acidic residues" evidence="10">
    <location>
        <begin position="231"/>
        <end position="245"/>
    </location>
</feature>
<feature type="compositionally biased region" description="Basic and acidic residues" evidence="10">
    <location>
        <begin position="153"/>
        <end position="164"/>
    </location>
</feature>
<evidence type="ECO:0000256" key="2">
    <source>
        <dbReference type="ARBA" id="ARBA00004192"/>
    </source>
</evidence>
<evidence type="ECO:0000313" key="11">
    <source>
        <dbReference type="EMBL" id="WOL23333.1"/>
    </source>
</evidence>
<dbReference type="GO" id="GO:0019033">
    <property type="term" value="C:viral tegument"/>
    <property type="evidence" value="ECO:0007669"/>
    <property type="project" value="UniProtKB-SubCell"/>
</dbReference>
<organism evidence="11">
    <name type="scientific">Anatid alphaherpesvirus 2</name>
    <dbReference type="NCBI Taxonomy" id="3080522"/>
    <lineage>
        <taxon>Viruses</taxon>
        <taxon>Duplodnaviria</taxon>
        <taxon>Heunggongvirae</taxon>
        <taxon>Peploviricota</taxon>
        <taxon>Herviviricetes</taxon>
        <taxon>Herpesvirales</taxon>
        <taxon>Orthoherpesviridae</taxon>
        <taxon>Alphaherpesvirinae</taxon>
    </lineage>
</organism>
<evidence type="ECO:0000256" key="1">
    <source>
        <dbReference type="ARBA" id="ARBA00004136"/>
    </source>
</evidence>
<evidence type="ECO:0000256" key="8">
    <source>
        <dbReference type="ARBA" id="ARBA00022844"/>
    </source>
</evidence>
<keyword evidence="8" id="KW-0946">Virion</keyword>
<protein>
    <submittedName>
        <fullName evidence="11">UL51 protein</fullName>
    </submittedName>
</protein>
<dbReference type="EMBL" id="OR540300">
    <property type="protein sequence ID" value="WOL23333.1"/>
    <property type="molecule type" value="Genomic_DNA"/>
</dbReference>